<feature type="transmembrane region" description="Helical" evidence="7">
    <location>
        <begin position="198"/>
        <end position="217"/>
    </location>
</feature>
<dbReference type="InterPro" id="IPR052221">
    <property type="entry name" value="SLC35F_Transporter"/>
</dbReference>
<gene>
    <name evidence="9" type="primary">Aste57867_18739</name>
    <name evidence="8" type="ORF">As57867_018675</name>
    <name evidence="9" type="ORF">ASTE57867_18739</name>
</gene>
<keyword evidence="6 7" id="KW-0472">Membrane</keyword>
<keyword evidence="5 7" id="KW-1133">Transmembrane helix</keyword>
<evidence type="ECO:0000256" key="5">
    <source>
        <dbReference type="ARBA" id="ARBA00022989"/>
    </source>
</evidence>
<feature type="transmembrane region" description="Helical" evidence="7">
    <location>
        <begin position="237"/>
        <end position="254"/>
    </location>
</feature>
<keyword evidence="10" id="KW-1185">Reference proteome</keyword>
<dbReference type="InterPro" id="IPR009262">
    <property type="entry name" value="SLC35_F1/F2/F6"/>
</dbReference>
<dbReference type="EMBL" id="VJMH01006409">
    <property type="protein sequence ID" value="KAF0689827.1"/>
    <property type="molecule type" value="Genomic_DNA"/>
</dbReference>
<keyword evidence="3" id="KW-0813">Transport</keyword>
<dbReference type="Pfam" id="PF06027">
    <property type="entry name" value="SLC35F"/>
    <property type="match status" value="1"/>
</dbReference>
<evidence type="ECO:0000256" key="2">
    <source>
        <dbReference type="ARBA" id="ARBA00007863"/>
    </source>
</evidence>
<comment type="similarity">
    <text evidence="2">Belongs to the SLC35F solute transporter family.</text>
</comment>
<evidence type="ECO:0000256" key="7">
    <source>
        <dbReference type="SAM" id="Phobius"/>
    </source>
</evidence>
<reference evidence="9 10" key="1">
    <citation type="submission" date="2019-03" db="EMBL/GenBank/DDBJ databases">
        <authorList>
            <person name="Gaulin E."/>
            <person name="Dumas B."/>
        </authorList>
    </citation>
    <scope>NUCLEOTIDE SEQUENCE [LARGE SCALE GENOMIC DNA]</scope>
    <source>
        <strain evidence="9">CBS 568.67</strain>
    </source>
</reference>
<feature type="transmembrane region" description="Helical" evidence="7">
    <location>
        <begin position="12"/>
        <end position="30"/>
    </location>
</feature>
<organism evidence="9 10">
    <name type="scientific">Aphanomyces stellatus</name>
    <dbReference type="NCBI Taxonomy" id="120398"/>
    <lineage>
        <taxon>Eukaryota</taxon>
        <taxon>Sar</taxon>
        <taxon>Stramenopiles</taxon>
        <taxon>Oomycota</taxon>
        <taxon>Saprolegniomycetes</taxon>
        <taxon>Saprolegniales</taxon>
        <taxon>Verrucalvaceae</taxon>
        <taxon>Aphanomyces</taxon>
    </lineage>
</organism>
<name>A0A485LCS4_9STRA</name>
<feature type="transmembrane region" description="Helical" evidence="7">
    <location>
        <begin position="168"/>
        <end position="186"/>
    </location>
</feature>
<evidence type="ECO:0000313" key="10">
    <source>
        <dbReference type="Proteomes" id="UP000332933"/>
    </source>
</evidence>
<evidence type="ECO:0000313" key="9">
    <source>
        <dbReference type="EMBL" id="VFT95473.1"/>
    </source>
</evidence>
<keyword evidence="4 7" id="KW-0812">Transmembrane</keyword>
<accession>A0A485LCS4</accession>
<comment type="subcellular location">
    <subcellularLocation>
        <location evidence="1">Membrane</location>
        <topology evidence="1">Multi-pass membrane protein</topology>
    </subcellularLocation>
</comment>
<dbReference type="Proteomes" id="UP000332933">
    <property type="component" value="Unassembled WGS sequence"/>
</dbReference>
<evidence type="ECO:0000256" key="4">
    <source>
        <dbReference type="ARBA" id="ARBA00022692"/>
    </source>
</evidence>
<evidence type="ECO:0000256" key="3">
    <source>
        <dbReference type="ARBA" id="ARBA00022448"/>
    </source>
</evidence>
<evidence type="ECO:0000313" key="8">
    <source>
        <dbReference type="EMBL" id="KAF0689827.1"/>
    </source>
</evidence>
<sequence>MVLSPIVRRQLANFTYGQAISILLVCTSIFTNKLQGNNALVVTFSTTFLYVMLAAVFIPYFYLMKRPSVNLPIWFWFLFGLIDVEANYWAVAAFAENVNYAVLGLILHMTIPIVTVLSYFFMGKRYKVIHLVGCVFAIAGICVVFGASTGNYADQEFPNQMRGNLKSLLASAFYALSNLMMEFAVKRNDNGVDANIEVLGKMGFFGVLVSCIQMAIIGEYGRVQDVEWTAANVGWNVGYVLTMFAFYVTVSIFLRVTEALLFNISLLTSDLYSALTMKWVFQGSVPDLYWLAWGLECIGITVYSIYEPTDLLKPQAPTDDVNSIAVETPVDDFTKDAYQKA</sequence>
<proteinExistence type="inferred from homology"/>
<feature type="transmembrane region" description="Helical" evidence="7">
    <location>
        <begin position="100"/>
        <end position="121"/>
    </location>
</feature>
<feature type="transmembrane region" description="Helical" evidence="7">
    <location>
        <begin position="74"/>
        <end position="94"/>
    </location>
</feature>
<dbReference type="OrthoDB" id="429955at2759"/>
<dbReference type="InterPro" id="IPR037185">
    <property type="entry name" value="EmrE-like"/>
</dbReference>
<feature type="transmembrane region" description="Helical" evidence="7">
    <location>
        <begin position="42"/>
        <end position="62"/>
    </location>
</feature>
<protein>
    <submittedName>
        <fullName evidence="9">Aste57867_18739 protein</fullName>
    </submittedName>
</protein>
<dbReference type="PANTHER" id="PTHR14233">
    <property type="entry name" value="DUF914-RELATED"/>
    <property type="match status" value="1"/>
</dbReference>
<dbReference type="EMBL" id="CAADRA010006430">
    <property type="protein sequence ID" value="VFT95473.1"/>
    <property type="molecule type" value="Genomic_DNA"/>
</dbReference>
<dbReference type="PANTHER" id="PTHR14233:SF4">
    <property type="entry name" value="SOLUTE CARRIER FAMILY 35 MEMBER F2"/>
    <property type="match status" value="1"/>
</dbReference>
<evidence type="ECO:0000256" key="6">
    <source>
        <dbReference type="ARBA" id="ARBA00023136"/>
    </source>
</evidence>
<dbReference type="AlphaFoldDB" id="A0A485LCS4"/>
<evidence type="ECO:0000256" key="1">
    <source>
        <dbReference type="ARBA" id="ARBA00004141"/>
    </source>
</evidence>
<feature type="transmembrane region" description="Helical" evidence="7">
    <location>
        <begin position="128"/>
        <end position="148"/>
    </location>
</feature>
<dbReference type="GO" id="GO:0022857">
    <property type="term" value="F:transmembrane transporter activity"/>
    <property type="evidence" value="ECO:0007669"/>
    <property type="project" value="InterPro"/>
</dbReference>
<reference evidence="8" key="2">
    <citation type="submission" date="2019-06" db="EMBL/GenBank/DDBJ databases">
        <title>Genomics analysis of Aphanomyces spp. identifies a new class of oomycete effector associated with host adaptation.</title>
        <authorList>
            <person name="Gaulin E."/>
        </authorList>
    </citation>
    <scope>NUCLEOTIDE SEQUENCE</scope>
    <source>
        <strain evidence="8">CBS 578.67</strain>
    </source>
</reference>
<dbReference type="GO" id="GO:0016020">
    <property type="term" value="C:membrane"/>
    <property type="evidence" value="ECO:0007669"/>
    <property type="project" value="UniProtKB-SubCell"/>
</dbReference>
<dbReference type="SUPFAM" id="SSF103481">
    <property type="entry name" value="Multidrug resistance efflux transporter EmrE"/>
    <property type="match status" value="1"/>
</dbReference>